<keyword evidence="2" id="KW-1185">Reference proteome</keyword>
<comment type="caution">
    <text evidence="1">The sequence shown here is derived from an EMBL/GenBank/DDBJ whole genome shotgun (WGS) entry which is preliminary data.</text>
</comment>
<dbReference type="Proteomes" id="UP001153269">
    <property type="component" value="Unassembled WGS sequence"/>
</dbReference>
<evidence type="ECO:0000313" key="1">
    <source>
        <dbReference type="EMBL" id="CAB1460725.1"/>
    </source>
</evidence>
<gene>
    <name evidence="1" type="ORF">PLEPLA_LOCUS48597</name>
</gene>
<evidence type="ECO:0000313" key="2">
    <source>
        <dbReference type="Proteomes" id="UP001153269"/>
    </source>
</evidence>
<dbReference type="PROSITE" id="PS51257">
    <property type="entry name" value="PROKAR_LIPOPROTEIN"/>
    <property type="match status" value="1"/>
</dbReference>
<sequence length="135" mass="15034">MARQEDGDMDGPIMLGCVTVAGGGAAVTACRVDDVRQSPRLLRPSAPPNPGECIHPQPARRCRLHSLDLITELCPASRNKINMQNVRSALDDFSDFRGQHSQQFTQRQMASPHGARRLRVRGLHGSRWSWELKSH</sequence>
<name>A0A9N7ZDS6_PLEPL</name>
<organism evidence="1 2">
    <name type="scientific">Pleuronectes platessa</name>
    <name type="common">European plaice</name>
    <dbReference type="NCBI Taxonomy" id="8262"/>
    <lineage>
        <taxon>Eukaryota</taxon>
        <taxon>Metazoa</taxon>
        <taxon>Chordata</taxon>
        <taxon>Craniata</taxon>
        <taxon>Vertebrata</taxon>
        <taxon>Euteleostomi</taxon>
        <taxon>Actinopterygii</taxon>
        <taxon>Neopterygii</taxon>
        <taxon>Teleostei</taxon>
        <taxon>Neoteleostei</taxon>
        <taxon>Acanthomorphata</taxon>
        <taxon>Carangaria</taxon>
        <taxon>Pleuronectiformes</taxon>
        <taxon>Pleuronectoidei</taxon>
        <taxon>Pleuronectidae</taxon>
        <taxon>Pleuronectes</taxon>
    </lineage>
</organism>
<accession>A0A9N7ZDS6</accession>
<dbReference type="AlphaFoldDB" id="A0A9N7ZDS6"/>
<reference evidence="1" key="1">
    <citation type="submission" date="2020-03" db="EMBL/GenBank/DDBJ databases">
        <authorList>
            <person name="Weist P."/>
        </authorList>
    </citation>
    <scope>NUCLEOTIDE SEQUENCE</scope>
</reference>
<dbReference type="EMBL" id="CADEAL010004491">
    <property type="protein sequence ID" value="CAB1460725.1"/>
    <property type="molecule type" value="Genomic_DNA"/>
</dbReference>
<protein>
    <submittedName>
        <fullName evidence="1">Uncharacterized protein</fullName>
    </submittedName>
</protein>
<proteinExistence type="predicted"/>